<evidence type="ECO:0000259" key="2">
    <source>
        <dbReference type="Pfam" id="PF13086"/>
    </source>
</evidence>
<evidence type="ECO:0000256" key="1">
    <source>
        <dbReference type="SAM" id="MobiDB-lite"/>
    </source>
</evidence>
<sequence>MLNLGTFSRRLFDSELNWEQQKAIDGIVSRNYGTLPYLISGLLGTGKTKTLTEATLQFLQCGNRQTRILLCAPSDQRRVILRCQTLSYHTAAPRQTITSDSQAFELLSYKTVVTTCRDPILLTNARMTNTTLCSLDPGSSHYWTVLLVDEASQAMEPEPLIPISVVPLPRECDEGQYGPPPLVVMAGDEHQLGPRTALPHTPLKTSLFARLSQSPAEADHPLSGSGRQSLPPLSKSMLPILRPAFDTLIPKLPPPFCHPCRAILPLLL</sequence>
<dbReference type="GO" id="GO:0004386">
    <property type="term" value="F:helicase activity"/>
    <property type="evidence" value="ECO:0007669"/>
    <property type="project" value="UniProtKB-KW"/>
</dbReference>
<comment type="caution">
    <text evidence="3">The sequence shown here is derived from an EMBL/GenBank/DDBJ whole genome shotgun (WGS) entry which is preliminary data.</text>
</comment>
<organism evidence="3 4">
    <name type="scientific">Seiridium unicorne</name>
    <dbReference type="NCBI Taxonomy" id="138068"/>
    <lineage>
        <taxon>Eukaryota</taxon>
        <taxon>Fungi</taxon>
        <taxon>Dikarya</taxon>
        <taxon>Ascomycota</taxon>
        <taxon>Pezizomycotina</taxon>
        <taxon>Sordariomycetes</taxon>
        <taxon>Xylariomycetidae</taxon>
        <taxon>Amphisphaeriales</taxon>
        <taxon>Sporocadaceae</taxon>
        <taxon>Seiridium</taxon>
    </lineage>
</organism>
<dbReference type="SUPFAM" id="SSF52540">
    <property type="entry name" value="P-loop containing nucleoside triphosphate hydrolases"/>
    <property type="match status" value="1"/>
</dbReference>
<feature type="region of interest" description="Disordered" evidence="1">
    <location>
        <begin position="214"/>
        <end position="233"/>
    </location>
</feature>
<keyword evidence="3" id="KW-0347">Helicase</keyword>
<dbReference type="PANTHER" id="PTHR10887:SF322">
    <property type="entry name" value="HELICASE MOV-10"/>
    <property type="match status" value="1"/>
</dbReference>
<keyword evidence="3" id="KW-0067">ATP-binding</keyword>
<dbReference type="Proteomes" id="UP001408356">
    <property type="component" value="Unassembled WGS sequence"/>
</dbReference>
<dbReference type="Pfam" id="PF13086">
    <property type="entry name" value="AAA_11"/>
    <property type="match status" value="1"/>
</dbReference>
<evidence type="ECO:0000313" key="3">
    <source>
        <dbReference type="EMBL" id="KAK9419029.1"/>
    </source>
</evidence>
<accession>A0ABR2UWF6</accession>
<gene>
    <name evidence="3" type="ORF">SUNI508_07550</name>
</gene>
<dbReference type="InterPro" id="IPR027417">
    <property type="entry name" value="P-loop_NTPase"/>
</dbReference>
<keyword evidence="4" id="KW-1185">Reference proteome</keyword>
<dbReference type="InterPro" id="IPR041677">
    <property type="entry name" value="DNA2/NAM7_AAA_11"/>
</dbReference>
<protein>
    <submittedName>
        <fullName evidence="3">RNA helicase</fullName>
    </submittedName>
</protein>
<reference evidence="3 4" key="1">
    <citation type="journal article" date="2024" name="J. Plant Pathol.">
        <title>Sequence and assembly of the genome of Seiridium unicorne, isolate CBS 538.82, causal agent of cypress canker disease.</title>
        <authorList>
            <person name="Scali E."/>
            <person name="Rocca G.D."/>
            <person name="Danti R."/>
            <person name="Garbelotto M."/>
            <person name="Barberini S."/>
            <person name="Baroncelli R."/>
            <person name="Emiliani G."/>
        </authorList>
    </citation>
    <scope>NUCLEOTIDE SEQUENCE [LARGE SCALE GENOMIC DNA]</scope>
    <source>
        <strain evidence="3 4">BM-138-508</strain>
    </source>
</reference>
<feature type="domain" description="DNA2/NAM7 helicase helicase" evidence="2">
    <location>
        <begin position="16"/>
        <end position="75"/>
    </location>
</feature>
<dbReference type="Gene3D" id="3.40.50.300">
    <property type="entry name" value="P-loop containing nucleotide triphosphate hydrolases"/>
    <property type="match status" value="1"/>
</dbReference>
<keyword evidence="3" id="KW-0547">Nucleotide-binding</keyword>
<keyword evidence="3" id="KW-0378">Hydrolase</keyword>
<dbReference type="EMBL" id="JARVKF010000331">
    <property type="protein sequence ID" value="KAK9419029.1"/>
    <property type="molecule type" value="Genomic_DNA"/>
</dbReference>
<evidence type="ECO:0000313" key="4">
    <source>
        <dbReference type="Proteomes" id="UP001408356"/>
    </source>
</evidence>
<name>A0ABR2UWF6_9PEZI</name>
<dbReference type="PANTHER" id="PTHR10887">
    <property type="entry name" value="DNA2/NAM7 HELICASE FAMILY"/>
    <property type="match status" value="1"/>
</dbReference>
<dbReference type="InterPro" id="IPR045055">
    <property type="entry name" value="DNA2/NAM7-like"/>
</dbReference>
<proteinExistence type="predicted"/>